<keyword evidence="2" id="KW-1185">Reference proteome</keyword>
<sequence length="66" mass="7239">MASKLGEVLDIEAANSYMKRPASPMVTIEVRDIAKLAGYIRIPSMVESVSATDTIRQRILYSGLPN</sequence>
<dbReference type="EMBL" id="OZ023711">
    <property type="protein sequence ID" value="CAK9859825.1"/>
    <property type="molecule type" value="Genomic_DNA"/>
</dbReference>
<accession>A0ABP1ABG3</accession>
<evidence type="ECO:0000313" key="1">
    <source>
        <dbReference type="EMBL" id="CAK9859825.1"/>
    </source>
</evidence>
<reference evidence="1" key="1">
    <citation type="submission" date="2024-03" db="EMBL/GenBank/DDBJ databases">
        <authorList>
            <consortium name="ELIXIR-Norway"/>
            <consortium name="Elixir Norway"/>
        </authorList>
    </citation>
    <scope>NUCLEOTIDE SEQUENCE</scope>
</reference>
<evidence type="ECO:0000313" key="2">
    <source>
        <dbReference type="Proteomes" id="UP001497522"/>
    </source>
</evidence>
<gene>
    <name evidence="1" type="ORF">CSSPJE1EN2_LOCUS2820</name>
</gene>
<name>A0ABP1ABG3_9BRYO</name>
<protein>
    <submittedName>
        <fullName evidence="1">Uncharacterized protein</fullName>
    </submittedName>
</protein>
<dbReference type="Proteomes" id="UP001497522">
    <property type="component" value="Chromosome 10"/>
</dbReference>
<proteinExistence type="predicted"/>
<organism evidence="1 2">
    <name type="scientific">Sphagnum jensenii</name>
    <dbReference type="NCBI Taxonomy" id="128206"/>
    <lineage>
        <taxon>Eukaryota</taxon>
        <taxon>Viridiplantae</taxon>
        <taxon>Streptophyta</taxon>
        <taxon>Embryophyta</taxon>
        <taxon>Bryophyta</taxon>
        <taxon>Sphagnophytina</taxon>
        <taxon>Sphagnopsida</taxon>
        <taxon>Sphagnales</taxon>
        <taxon>Sphagnaceae</taxon>
        <taxon>Sphagnum</taxon>
    </lineage>
</organism>